<dbReference type="Gene3D" id="3.40.50.300">
    <property type="entry name" value="P-loop containing nucleotide triphosphate hydrolases"/>
    <property type="match status" value="1"/>
</dbReference>
<dbReference type="AlphaFoldDB" id="A0A3N6P5Z2"/>
<dbReference type="InterPro" id="IPR050763">
    <property type="entry name" value="ABC_transporter_ATP-binding"/>
</dbReference>
<dbReference type="InterPro" id="IPR027417">
    <property type="entry name" value="P-loop_NTPase"/>
</dbReference>
<dbReference type="InterPro" id="IPR045439">
    <property type="entry name" value="EAD11"/>
</dbReference>
<feature type="region of interest" description="Disordered" evidence="5">
    <location>
        <begin position="117"/>
        <end position="159"/>
    </location>
</feature>
<evidence type="ECO:0000256" key="2">
    <source>
        <dbReference type="ARBA" id="ARBA00022448"/>
    </source>
</evidence>
<proteinExistence type="inferred from homology"/>
<name>A0A3N6P5Z2_9CYAN</name>
<dbReference type="Proteomes" id="UP000269154">
    <property type="component" value="Unassembled WGS sequence"/>
</dbReference>
<comment type="caution">
    <text evidence="7">The sequence shown here is derived from an EMBL/GenBank/DDBJ whole genome shotgun (WGS) entry which is preliminary data.</text>
</comment>
<dbReference type="SUPFAM" id="SSF52540">
    <property type="entry name" value="P-loop containing nucleoside triphosphate hydrolases"/>
    <property type="match status" value="1"/>
</dbReference>
<keyword evidence="2" id="KW-0813">Transport</keyword>
<dbReference type="EMBL" id="RCBY01000040">
    <property type="protein sequence ID" value="RQH46429.1"/>
    <property type="molecule type" value="Genomic_DNA"/>
</dbReference>
<sequence length="493" mass="56994">MLIFNLDQLRMQVMPAESEKLNRQPEDFQQEIKKLIQDNQLDLATKRVMDFADDFAVYKKRKYEAIDFQRRYTKLREDKRKSSSSEETIREKFSGLTFSVLEFVDLIVEEYRKDYSPIPTVVPPQENNNKSPSKSNSKDNTTNVNKKHLDQENTEKNIPKTSYEQIKESWKKQKKSSIKSSNINVVANIINITKKYSGRLTDFQLSVSGLELKFGEITSLVGENGNGKTTLLRIIAGELHQTSGIIKYPGLTKSKDKSWYKIKQQIAYVPQELPQWTGTLVDNLHFAAAIHGIRRKENEDEVDFILWRLGLDKYKNASWNEISGGFKMRFALAKALVCNPQLLILDEPLANLDVNTQLLFLQDLRYLADSFAHPKTILLSSQHLHEVENVTDNIIFIKEGSVVYNGKLKNFGEDREENAFELSCNLSKNELMDLLEEISYTQIEMVAHNQYIINTSKNVGSNEIIKFFLDNNITLKYFRDISSSTRRLFKTEK</sequence>
<keyword evidence="4 7" id="KW-0067">ATP-binding</keyword>
<keyword evidence="8" id="KW-1185">Reference proteome</keyword>
<evidence type="ECO:0000313" key="7">
    <source>
        <dbReference type="EMBL" id="RQH46429.1"/>
    </source>
</evidence>
<dbReference type="PROSITE" id="PS50893">
    <property type="entry name" value="ABC_TRANSPORTER_2"/>
    <property type="match status" value="1"/>
</dbReference>
<accession>A0A3N6P5Z2</accession>
<gene>
    <name evidence="7" type="ORF">D5R40_09725</name>
</gene>
<organism evidence="7 8">
    <name type="scientific">Okeania hirsuta</name>
    <dbReference type="NCBI Taxonomy" id="1458930"/>
    <lineage>
        <taxon>Bacteria</taxon>
        <taxon>Bacillati</taxon>
        <taxon>Cyanobacteriota</taxon>
        <taxon>Cyanophyceae</taxon>
        <taxon>Oscillatoriophycideae</taxon>
        <taxon>Oscillatoriales</taxon>
        <taxon>Microcoleaceae</taxon>
        <taxon>Okeania</taxon>
    </lineage>
</organism>
<feature type="compositionally biased region" description="Basic and acidic residues" evidence="5">
    <location>
        <begin position="147"/>
        <end position="158"/>
    </location>
</feature>
<keyword evidence="3" id="KW-0547">Nucleotide-binding</keyword>
<dbReference type="Pfam" id="PF19964">
    <property type="entry name" value="EAD11"/>
    <property type="match status" value="1"/>
</dbReference>
<dbReference type="GO" id="GO:0005524">
    <property type="term" value="F:ATP binding"/>
    <property type="evidence" value="ECO:0007669"/>
    <property type="project" value="UniProtKB-KW"/>
</dbReference>
<evidence type="ECO:0000256" key="1">
    <source>
        <dbReference type="ARBA" id="ARBA00005417"/>
    </source>
</evidence>
<dbReference type="CDD" id="cd03230">
    <property type="entry name" value="ABC_DR_subfamily_A"/>
    <property type="match status" value="1"/>
</dbReference>
<protein>
    <submittedName>
        <fullName evidence="7">ABC transporter ATP-binding protein</fullName>
    </submittedName>
</protein>
<comment type="similarity">
    <text evidence="1">Belongs to the ABC transporter superfamily.</text>
</comment>
<dbReference type="GO" id="GO:0016887">
    <property type="term" value="F:ATP hydrolysis activity"/>
    <property type="evidence" value="ECO:0007669"/>
    <property type="project" value="InterPro"/>
</dbReference>
<dbReference type="InterPro" id="IPR003593">
    <property type="entry name" value="AAA+_ATPase"/>
</dbReference>
<dbReference type="OrthoDB" id="3282096at2"/>
<evidence type="ECO:0000256" key="4">
    <source>
        <dbReference type="ARBA" id="ARBA00022840"/>
    </source>
</evidence>
<dbReference type="SMART" id="SM00382">
    <property type="entry name" value="AAA"/>
    <property type="match status" value="1"/>
</dbReference>
<evidence type="ECO:0000259" key="6">
    <source>
        <dbReference type="PROSITE" id="PS50893"/>
    </source>
</evidence>
<dbReference type="PANTHER" id="PTHR42711:SF5">
    <property type="entry name" value="ABC TRANSPORTER ATP-BINDING PROTEIN NATA"/>
    <property type="match status" value="1"/>
</dbReference>
<reference evidence="7 8" key="1">
    <citation type="journal article" date="2018" name="ACS Chem. Biol.">
        <title>Ketoreductase domain dysfunction expands chemodiversity: malyngamide biosynthesis in the cyanobacterium Okeania hirsuta.</title>
        <authorList>
            <person name="Moss N.A."/>
            <person name="Leao T."/>
            <person name="Rankin M."/>
            <person name="McCullough T.M."/>
            <person name="Qu P."/>
            <person name="Korobeynikov A."/>
            <person name="Smith J.L."/>
            <person name="Gerwick L."/>
            <person name="Gerwick W.H."/>
        </authorList>
    </citation>
    <scope>NUCLEOTIDE SEQUENCE [LARGE SCALE GENOMIC DNA]</scope>
    <source>
        <strain evidence="7 8">PAB10Feb10-1</strain>
    </source>
</reference>
<feature type="domain" description="ABC transporter" evidence="6">
    <location>
        <begin position="187"/>
        <end position="424"/>
    </location>
</feature>
<evidence type="ECO:0000256" key="5">
    <source>
        <dbReference type="SAM" id="MobiDB-lite"/>
    </source>
</evidence>
<evidence type="ECO:0000256" key="3">
    <source>
        <dbReference type="ARBA" id="ARBA00022741"/>
    </source>
</evidence>
<dbReference type="Pfam" id="PF00005">
    <property type="entry name" value="ABC_tran"/>
    <property type="match status" value="1"/>
</dbReference>
<dbReference type="InterPro" id="IPR003439">
    <property type="entry name" value="ABC_transporter-like_ATP-bd"/>
</dbReference>
<dbReference type="PANTHER" id="PTHR42711">
    <property type="entry name" value="ABC TRANSPORTER ATP-BINDING PROTEIN"/>
    <property type="match status" value="1"/>
</dbReference>
<feature type="compositionally biased region" description="Low complexity" evidence="5">
    <location>
        <begin position="127"/>
        <end position="144"/>
    </location>
</feature>
<evidence type="ECO:0000313" key="8">
    <source>
        <dbReference type="Proteomes" id="UP000269154"/>
    </source>
</evidence>